<proteinExistence type="predicted"/>
<name>A0A521CU92_9FLAO</name>
<organism evidence="1 2">
    <name type="scientific">Chryseobacterium rhizoplanae</name>
    <dbReference type="NCBI Taxonomy" id="1609531"/>
    <lineage>
        <taxon>Bacteria</taxon>
        <taxon>Pseudomonadati</taxon>
        <taxon>Bacteroidota</taxon>
        <taxon>Flavobacteriia</taxon>
        <taxon>Flavobacteriales</taxon>
        <taxon>Weeksellaceae</taxon>
        <taxon>Chryseobacterium group</taxon>
        <taxon>Chryseobacterium</taxon>
    </lineage>
</organism>
<protein>
    <submittedName>
        <fullName evidence="1">Uncharacterized protein</fullName>
    </submittedName>
</protein>
<evidence type="ECO:0000313" key="1">
    <source>
        <dbReference type="EMBL" id="SMO62230.1"/>
    </source>
</evidence>
<dbReference type="AlphaFoldDB" id="A0A521CU92"/>
<accession>A0A521CU92</accession>
<reference evidence="1 2" key="1">
    <citation type="submission" date="2017-05" db="EMBL/GenBank/DDBJ databases">
        <authorList>
            <person name="Varghese N."/>
            <person name="Submissions S."/>
        </authorList>
    </citation>
    <scope>NUCLEOTIDE SEQUENCE [LARGE SCALE GENOMIC DNA]</scope>
    <source>
        <strain evidence="1 2">DSM 29371</strain>
    </source>
</reference>
<gene>
    <name evidence="1" type="ORF">SAMN06265171_103359</name>
</gene>
<dbReference type="RefSeq" id="WP_142717842.1">
    <property type="nucleotide sequence ID" value="NZ_FXTC01000003.1"/>
</dbReference>
<sequence length="165" mass="18927">MKNVYIPKPCSENWELMSPQDKGRFCDLCNKCVVDFTEKNPQEVEQILEENKDTRICGRFYNHQLGDHINQSQKLKVHFLKYIPSSFQNNGIVLSLFSVILFLIGCSKPKVETYATTGFVDVIEEDSCAANDKYAMGEARILDNDSIAKMPKNDPIKLKRKESKK</sequence>
<dbReference type="EMBL" id="FXTC01000003">
    <property type="protein sequence ID" value="SMO62230.1"/>
    <property type="molecule type" value="Genomic_DNA"/>
</dbReference>
<dbReference type="Proteomes" id="UP000316916">
    <property type="component" value="Unassembled WGS sequence"/>
</dbReference>
<evidence type="ECO:0000313" key="2">
    <source>
        <dbReference type="Proteomes" id="UP000316916"/>
    </source>
</evidence>
<keyword evidence="2" id="KW-1185">Reference proteome</keyword>